<evidence type="ECO:0000313" key="2">
    <source>
        <dbReference type="Proteomes" id="UP001165960"/>
    </source>
</evidence>
<name>A0ACC2UEE0_9FUNG</name>
<comment type="caution">
    <text evidence="1">The sequence shown here is derived from an EMBL/GenBank/DDBJ whole genome shotgun (WGS) entry which is preliminary data.</text>
</comment>
<reference evidence="1" key="1">
    <citation type="submission" date="2022-04" db="EMBL/GenBank/DDBJ databases">
        <title>Genome of the entomopathogenic fungus Entomophthora muscae.</title>
        <authorList>
            <person name="Elya C."/>
            <person name="Lovett B.R."/>
            <person name="Lee E."/>
            <person name="Macias A.M."/>
            <person name="Hajek A.E."/>
            <person name="De Bivort B.L."/>
            <person name="Kasson M.T."/>
            <person name="De Fine Licht H.H."/>
            <person name="Stajich J.E."/>
        </authorList>
    </citation>
    <scope>NUCLEOTIDE SEQUENCE</scope>
    <source>
        <strain evidence="1">Berkeley</strain>
    </source>
</reference>
<organism evidence="1 2">
    <name type="scientific">Entomophthora muscae</name>
    <dbReference type="NCBI Taxonomy" id="34485"/>
    <lineage>
        <taxon>Eukaryota</taxon>
        <taxon>Fungi</taxon>
        <taxon>Fungi incertae sedis</taxon>
        <taxon>Zoopagomycota</taxon>
        <taxon>Entomophthoromycotina</taxon>
        <taxon>Entomophthoromycetes</taxon>
        <taxon>Entomophthorales</taxon>
        <taxon>Entomophthoraceae</taxon>
        <taxon>Entomophthora</taxon>
    </lineage>
</organism>
<gene>
    <name evidence="1" type="ORF">DSO57_1014411</name>
</gene>
<sequence>MKVIKNSALGTVTVDIDRSAKRLKTEIVNKERRSPFYVIISDIETAEIKIFNGPGQNMQHDDSPPRDPENSQTSTGEPNAGQPPAAETEGQRIDASKTEVTEPTLVNQETSDRSQQIQPLYPTRQEIEEEAHPTPTPYVHTSLRTLRERAIKENIPPPKPFQ</sequence>
<evidence type="ECO:0000313" key="1">
    <source>
        <dbReference type="EMBL" id="KAJ9085403.1"/>
    </source>
</evidence>
<accession>A0ACC2UEE0</accession>
<dbReference type="Proteomes" id="UP001165960">
    <property type="component" value="Unassembled WGS sequence"/>
</dbReference>
<dbReference type="EMBL" id="QTSX02000765">
    <property type="protein sequence ID" value="KAJ9085403.1"/>
    <property type="molecule type" value="Genomic_DNA"/>
</dbReference>
<protein>
    <submittedName>
        <fullName evidence="1">Uncharacterized protein</fullName>
    </submittedName>
</protein>
<proteinExistence type="predicted"/>
<keyword evidence="2" id="KW-1185">Reference proteome</keyword>